<feature type="region of interest" description="Disordered" evidence="1">
    <location>
        <begin position="234"/>
        <end position="275"/>
    </location>
</feature>
<gene>
    <name evidence="2" type="ORF">DL764_003305</name>
</gene>
<accession>A0A4Q4TLP5</accession>
<evidence type="ECO:0000256" key="1">
    <source>
        <dbReference type="SAM" id="MobiDB-lite"/>
    </source>
</evidence>
<dbReference type="OrthoDB" id="413993at2759"/>
<dbReference type="PANTHER" id="PTHR47345">
    <property type="entry name" value="CUT9-INTERACTING PROTEIN SCN1"/>
    <property type="match status" value="1"/>
</dbReference>
<dbReference type="Pfam" id="PF01026">
    <property type="entry name" value="TatD_DNase"/>
    <property type="match status" value="1"/>
</dbReference>
<name>A0A4Q4TLP5_9PEZI</name>
<proteinExistence type="predicted"/>
<sequence>MASVASISHMKARALTVMSTRFQDQDLVSDVAAQQGIKDLNALSPPQSSTASRIVPCFGWHPWFSYQLYNDSAPNPTYDGTLDGKTAHYDAILAPSPSSKDPSFSARLPDPRPLSEFLSETRSRLEKHPLALVGEVGIDRAFRLPNSWTTGDEAQRAEGLTPGGREGRQLSPHRVQLSHQIAILQAQLKLAGELGRAVSVHGVQAHGALYEAIAECWKGHEKIILSKRQQKRVAEGAEDFSSSSSEDEDEDEDDEHPAQQTNRDKTKPKRIKPKPYPPRICLHSFSGPVNALERYAHPSVPAKIYFSFSVAVNWGSGGGEKAEEAVRAAPDDRILVESDLHEAGEAMDQYLEQICRKICDIKGWGLREGAEQLAKNWKEFVFG</sequence>
<feature type="region of interest" description="Disordered" evidence="1">
    <location>
        <begin position="149"/>
        <end position="173"/>
    </location>
</feature>
<comment type="caution">
    <text evidence="2">The sequence shown here is derived from an EMBL/GenBank/DDBJ whole genome shotgun (WGS) entry which is preliminary data.</text>
</comment>
<dbReference type="InterPro" id="IPR001130">
    <property type="entry name" value="TatD-like"/>
</dbReference>
<dbReference type="InterPro" id="IPR032466">
    <property type="entry name" value="Metal_Hydrolase"/>
</dbReference>
<dbReference type="Proteomes" id="UP000293360">
    <property type="component" value="Unassembled WGS sequence"/>
</dbReference>
<feature type="region of interest" description="Disordered" evidence="1">
    <location>
        <begin position="92"/>
        <end position="112"/>
    </location>
</feature>
<dbReference type="GO" id="GO:0016788">
    <property type="term" value="F:hydrolase activity, acting on ester bonds"/>
    <property type="evidence" value="ECO:0007669"/>
    <property type="project" value="InterPro"/>
</dbReference>
<feature type="compositionally biased region" description="Acidic residues" evidence="1">
    <location>
        <begin position="245"/>
        <end position="255"/>
    </location>
</feature>
<dbReference type="EMBL" id="QJNU01000139">
    <property type="protein sequence ID" value="RYP06213.1"/>
    <property type="molecule type" value="Genomic_DNA"/>
</dbReference>
<protein>
    <recommendedName>
        <fullName evidence="4">Cut9 interacting protein Scn1</fullName>
    </recommendedName>
</protein>
<dbReference type="InterPro" id="IPR053044">
    <property type="entry name" value="Metallo-hydrolase/TatD-type"/>
</dbReference>
<evidence type="ECO:0000313" key="3">
    <source>
        <dbReference type="Proteomes" id="UP000293360"/>
    </source>
</evidence>
<evidence type="ECO:0008006" key="4">
    <source>
        <dbReference type="Google" id="ProtNLM"/>
    </source>
</evidence>
<organism evidence="2 3">
    <name type="scientific">Monosporascus ibericus</name>
    <dbReference type="NCBI Taxonomy" id="155417"/>
    <lineage>
        <taxon>Eukaryota</taxon>
        <taxon>Fungi</taxon>
        <taxon>Dikarya</taxon>
        <taxon>Ascomycota</taxon>
        <taxon>Pezizomycotina</taxon>
        <taxon>Sordariomycetes</taxon>
        <taxon>Xylariomycetidae</taxon>
        <taxon>Xylariales</taxon>
        <taxon>Xylariales incertae sedis</taxon>
        <taxon>Monosporascus</taxon>
    </lineage>
</organism>
<evidence type="ECO:0000313" key="2">
    <source>
        <dbReference type="EMBL" id="RYP06213.1"/>
    </source>
</evidence>
<dbReference type="AlphaFoldDB" id="A0A4Q4TLP5"/>
<dbReference type="Gene3D" id="3.20.20.140">
    <property type="entry name" value="Metal-dependent hydrolases"/>
    <property type="match status" value="1"/>
</dbReference>
<reference evidence="2 3" key="1">
    <citation type="submission" date="2018-06" db="EMBL/GenBank/DDBJ databases">
        <title>Complete Genomes of Monosporascus.</title>
        <authorList>
            <person name="Robinson A.J."/>
            <person name="Natvig D.O."/>
        </authorList>
    </citation>
    <scope>NUCLEOTIDE SEQUENCE [LARGE SCALE GENOMIC DNA]</scope>
    <source>
        <strain evidence="2 3">CBS 110550</strain>
    </source>
</reference>
<keyword evidence="3" id="KW-1185">Reference proteome</keyword>
<dbReference type="SUPFAM" id="SSF51556">
    <property type="entry name" value="Metallo-dependent hydrolases"/>
    <property type="match status" value="1"/>
</dbReference>
<dbReference type="PANTHER" id="PTHR47345:SF1">
    <property type="entry name" value="CUT9-INTERACTING PROTEIN SCN1"/>
    <property type="match status" value="1"/>
</dbReference>